<gene>
    <name evidence="1" type="ORF">CJ231_08300</name>
</gene>
<dbReference type="Gene3D" id="3.30.470.10">
    <property type="match status" value="1"/>
</dbReference>
<proteinExistence type="predicted"/>
<dbReference type="SUPFAM" id="SSF56752">
    <property type="entry name" value="D-aminoacid aminotransferase-like PLP-dependent enzymes"/>
    <property type="match status" value="1"/>
</dbReference>
<evidence type="ECO:0000313" key="1">
    <source>
        <dbReference type="EMBL" id="PMC23888.1"/>
    </source>
</evidence>
<accession>A0A2N6QQ49</accession>
<keyword evidence="1" id="KW-0808">Transferase</keyword>
<dbReference type="Proteomes" id="UP000235564">
    <property type="component" value="Unassembled WGS sequence"/>
</dbReference>
<keyword evidence="1" id="KW-0032">Aminotransferase</keyword>
<dbReference type="InterPro" id="IPR036038">
    <property type="entry name" value="Aminotransferase-like"/>
</dbReference>
<dbReference type="Gene3D" id="3.20.10.10">
    <property type="entry name" value="D-amino Acid Aminotransferase, subunit A, domain 2"/>
    <property type="match status" value="1"/>
</dbReference>
<comment type="caution">
    <text evidence="1">The sequence shown here is derived from an EMBL/GenBank/DDBJ whole genome shotgun (WGS) entry which is preliminary data.</text>
</comment>
<evidence type="ECO:0000313" key="2">
    <source>
        <dbReference type="Proteomes" id="UP000235564"/>
    </source>
</evidence>
<name>A0A2N6QQ49_9BACT</name>
<sequence>MIQFLETIRLVDGVLQQLDLHQQRVDRTLKAHYGTRIYLSCIKIPHTCHKGVYKCRVVYDTEIREIDFQPYILRTRKMVKVVNGDDIDYPYKYADRTPINTLWHGAQADDVIILKNGLLTDSAYANIILQNEDGLFTPTRPLLCGTMRQRLLDEQAIRTKDIGADQLSDYQYIHFVNAMQPLGCQPPMAVKDLVW</sequence>
<dbReference type="InterPro" id="IPR043131">
    <property type="entry name" value="BCAT-like_N"/>
</dbReference>
<dbReference type="GO" id="GO:0008483">
    <property type="term" value="F:transaminase activity"/>
    <property type="evidence" value="ECO:0007669"/>
    <property type="project" value="UniProtKB-KW"/>
</dbReference>
<dbReference type="AlphaFoldDB" id="A0A2N6QQ49"/>
<dbReference type="OrthoDB" id="1148709at2"/>
<protein>
    <submittedName>
        <fullName evidence="1">Branched-chain amino acid aminotransferase</fullName>
    </submittedName>
</protein>
<dbReference type="EMBL" id="PNGJ01000006">
    <property type="protein sequence ID" value="PMC23888.1"/>
    <property type="molecule type" value="Genomic_DNA"/>
</dbReference>
<reference evidence="1 2" key="1">
    <citation type="submission" date="2017-09" db="EMBL/GenBank/DDBJ databases">
        <title>Bacterial strain isolated from the female urinary microbiota.</title>
        <authorList>
            <person name="Thomas-White K."/>
            <person name="Kumar N."/>
            <person name="Forster S."/>
            <person name="Putonti C."/>
            <person name="Lawley T."/>
            <person name="Wolfe A.J."/>
        </authorList>
    </citation>
    <scope>NUCLEOTIDE SEQUENCE [LARGE SCALE GENOMIC DNA]</scope>
    <source>
        <strain evidence="1 2">UMB0536</strain>
    </source>
</reference>
<dbReference type="InterPro" id="IPR043132">
    <property type="entry name" value="BCAT-like_C"/>
</dbReference>
<organism evidence="1 2">
    <name type="scientific">Hoylesella buccalis</name>
    <dbReference type="NCBI Taxonomy" id="28127"/>
    <lineage>
        <taxon>Bacteria</taxon>
        <taxon>Pseudomonadati</taxon>
        <taxon>Bacteroidota</taxon>
        <taxon>Bacteroidia</taxon>
        <taxon>Bacteroidales</taxon>
        <taxon>Prevotellaceae</taxon>
        <taxon>Hoylesella</taxon>
    </lineage>
</organism>
<dbReference type="Pfam" id="PF01063">
    <property type="entry name" value="Aminotran_4"/>
    <property type="match status" value="1"/>
</dbReference>
<dbReference type="InterPro" id="IPR001544">
    <property type="entry name" value="Aminotrans_IV"/>
</dbReference>
<dbReference type="RefSeq" id="WP_102697539.1">
    <property type="nucleotide sequence ID" value="NZ_PNGJ01000006.1"/>
</dbReference>